<feature type="compositionally biased region" description="Low complexity" evidence="1">
    <location>
        <begin position="667"/>
        <end position="679"/>
    </location>
</feature>
<feature type="region of interest" description="Disordered" evidence="1">
    <location>
        <begin position="811"/>
        <end position="1167"/>
    </location>
</feature>
<evidence type="ECO:0000259" key="2">
    <source>
        <dbReference type="Pfam" id="PF10373"/>
    </source>
</evidence>
<organism evidence="4 5">
    <name type="scientific">Rhodotorula graminis (strain WP1)</name>
    <dbReference type="NCBI Taxonomy" id="578459"/>
    <lineage>
        <taxon>Eukaryota</taxon>
        <taxon>Fungi</taxon>
        <taxon>Dikarya</taxon>
        <taxon>Basidiomycota</taxon>
        <taxon>Pucciniomycotina</taxon>
        <taxon>Microbotryomycetes</taxon>
        <taxon>Sporidiobolales</taxon>
        <taxon>Sporidiobolaceae</taxon>
        <taxon>Rhodotorula</taxon>
    </lineage>
</organism>
<evidence type="ECO:0000313" key="5">
    <source>
        <dbReference type="Proteomes" id="UP000053890"/>
    </source>
</evidence>
<dbReference type="OrthoDB" id="69928at2759"/>
<keyword evidence="5" id="KW-1185">Reference proteome</keyword>
<feature type="compositionally biased region" description="Low complexity" evidence="1">
    <location>
        <begin position="910"/>
        <end position="922"/>
    </location>
</feature>
<dbReference type="OMA" id="MGEACAN"/>
<gene>
    <name evidence="4" type="ORF">RHOBADRAFT_53670</name>
</gene>
<dbReference type="Pfam" id="PF10373">
    <property type="entry name" value="EST1_DNA_bind"/>
    <property type="match status" value="1"/>
</dbReference>
<feature type="compositionally biased region" description="Gly residues" evidence="1">
    <location>
        <begin position="639"/>
        <end position="649"/>
    </location>
</feature>
<feature type="region of interest" description="Disordered" evidence="1">
    <location>
        <begin position="239"/>
        <end position="266"/>
    </location>
</feature>
<dbReference type="Pfam" id="PF10374">
    <property type="entry name" value="EST1"/>
    <property type="match status" value="1"/>
</dbReference>
<protein>
    <recommendedName>
        <fullName evidence="6">DNA/RNA-binding domain-containing protein</fullName>
    </recommendedName>
</protein>
<feature type="compositionally biased region" description="Basic and acidic residues" evidence="1">
    <location>
        <begin position="848"/>
        <end position="862"/>
    </location>
</feature>
<feature type="compositionally biased region" description="Low complexity" evidence="1">
    <location>
        <begin position="963"/>
        <end position="982"/>
    </location>
</feature>
<reference evidence="4 5" key="1">
    <citation type="journal article" date="2015" name="Front. Microbiol.">
        <title>Genome sequence of the plant growth promoting endophytic yeast Rhodotorula graminis WP1.</title>
        <authorList>
            <person name="Firrincieli A."/>
            <person name="Otillar R."/>
            <person name="Salamov A."/>
            <person name="Schmutz J."/>
            <person name="Khan Z."/>
            <person name="Redman R.S."/>
            <person name="Fleck N.D."/>
            <person name="Lindquist E."/>
            <person name="Grigoriev I.V."/>
            <person name="Doty S.L."/>
        </authorList>
    </citation>
    <scope>NUCLEOTIDE SEQUENCE [LARGE SCALE GENOMIC DNA]</scope>
    <source>
        <strain evidence="4 5">WP1</strain>
    </source>
</reference>
<feature type="compositionally biased region" description="Low complexity" evidence="1">
    <location>
        <begin position="817"/>
        <end position="826"/>
    </location>
</feature>
<evidence type="ECO:0000256" key="1">
    <source>
        <dbReference type="SAM" id="MobiDB-lite"/>
    </source>
</evidence>
<dbReference type="EMBL" id="KQ474079">
    <property type="protein sequence ID" value="KPV74717.1"/>
    <property type="molecule type" value="Genomic_DNA"/>
</dbReference>
<dbReference type="Proteomes" id="UP000053890">
    <property type="component" value="Unassembled WGS sequence"/>
</dbReference>
<evidence type="ECO:0000259" key="3">
    <source>
        <dbReference type="Pfam" id="PF10374"/>
    </source>
</evidence>
<dbReference type="RefSeq" id="XP_018270766.1">
    <property type="nucleotide sequence ID" value="XM_018416949.1"/>
</dbReference>
<feature type="region of interest" description="Disordered" evidence="1">
    <location>
        <begin position="497"/>
        <end position="527"/>
    </location>
</feature>
<accession>A0A194S290</accession>
<feature type="region of interest" description="Disordered" evidence="1">
    <location>
        <begin position="308"/>
        <end position="328"/>
    </location>
</feature>
<feature type="compositionally biased region" description="Basic residues" evidence="1">
    <location>
        <begin position="152"/>
        <end position="162"/>
    </location>
</feature>
<feature type="region of interest" description="Disordered" evidence="1">
    <location>
        <begin position="627"/>
        <end position="679"/>
    </location>
</feature>
<feature type="compositionally biased region" description="Acidic residues" evidence="1">
    <location>
        <begin position="864"/>
        <end position="886"/>
    </location>
</feature>
<dbReference type="SUPFAM" id="SSF48452">
    <property type="entry name" value="TPR-like"/>
    <property type="match status" value="1"/>
</dbReference>
<dbReference type="PANTHER" id="PTHR15696:SF36">
    <property type="entry name" value="NONSENSE-MEDIATED MRNA DECAY FACTOR"/>
    <property type="match status" value="1"/>
</dbReference>
<feature type="compositionally biased region" description="Acidic residues" evidence="1">
    <location>
        <begin position="830"/>
        <end position="847"/>
    </location>
</feature>
<dbReference type="PANTHER" id="PTHR15696">
    <property type="entry name" value="SMG-7 SUPPRESSOR WITH MORPHOLOGICAL EFFECT ON GENITALIA PROTEIN 7"/>
    <property type="match status" value="1"/>
</dbReference>
<feature type="compositionally biased region" description="Gly residues" evidence="1">
    <location>
        <begin position="1157"/>
        <end position="1167"/>
    </location>
</feature>
<feature type="domain" description="Telomerase activating protein Est1-like N-terminal" evidence="3">
    <location>
        <begin position="119"/>
        <end position="298"/>
    </location>
</feature>
<evidence type="ECO:0008006" key="6">
    <source>
        <dbReference type="Google" id="ProtNLM"/>
    </source>
</evidence>
<sequence length="1167" mass="122284">MDRPATRDLRVTASSSTGISAQIRDAKGLALELKSILKRREPWDRDLEFQRESLRKAYLRIIFSPALAQPGATALQHRGSSTADALSTLGSTALKARSSTLGPASSTSSSSSAARQQLDILNLLWLDTSHALIQSYRSRLATLDKQLASAPKAHKGASKSRNQHGNGGDVQSAAVGPVARRKLVHAFRQFLSREDDFWRTLCGRLASRLSPEEALELRAVGIVQSDFLSASDGFGGGAAGERGDSFGPAATSGADGRAPAPADLSEDERRVRRAAVLPLAHKALICYGDLARYAELYNEASVPAAVAAGGNGGGARREGGRRGGKGRRGAAMAAAAADKRVKTYSKAAECYNQARMLLPDNGNPSNQLAVLAQYCADPLSSVYHYYRALSVRTPFSTARANLQITFAKAIARWFSSEGGEPEGDEGVKFRAAFVVLQGILYTKDKLSELPTLLLRVEELFRVVLVDRIFTSDVVTKIVVTALSALWDARISRSSSTTLSRSKTGSTALPPLASATATTSSGEPAPASRVNLEPEALVHLLSLFSLLLRVSATETIELFSTNANTLSTATTSSTTAPASANPAQNISAVLRRSLPALRILTKWLIAQLDYVERVTLRLEAAERKRLARARARGRTSTGTSGPGGGSGGGADEGEGEQHEAQQPLSLDSSASRGSGATPGAAAGRATLAELEAALDALWAAYADYANAVKLAFPAAALGDAQALLADGGWLEEDVELLGFAPLRRAMRPADGEAADTAGARIRRVGRDVHPNDEQLMRVVEGQQDALVLAESPLARMSLIDGAYVFTPREHANEDTSFDQPEPAAAARPQEDDADEDEEMLDQGTEDDPVDRAMRIDAADKLDMDGLSDLDDDLDDDDDDDDDDDEEQIVYPGSGSRSSPQPHAKLPAPGVSRSSSHYSTPSASPARVPGALRQQLFHGGVPPLHQHHTPPAAPPVLKPSSSYTSPSAAGPSLLGPAPGGSPSLNSMHSIWSTAPGLGGSPLLPPTSTLGALPPPSSFALAQQQPQQQQQSVTPRSFESIPNLTHGSQAAQLAGWPASAPGAQHGALPPPAASGGALYGGAFSAPLAHAATQGGGAPTAYPHAHQHEPPTSTSSRPPGFPTAFAGQVQPQQQQWASTAVPPGLSPYASPFGQAPPPPQGQGGGWPSGYS</sequence>
<feature type="compositionally biased region" description="Polar residues" evidence="1">
    <location>
        <begin position="1029"/>
        <end position="1048"/>
    </location>
</feature>
<dbReference type="Gene3D" id="1.25.40.10">
    <property type="entry name" value="Tetratricopeptide repeat domain"/>
    <property type="match status" value="1"/>
</dbReference>
<feature type="region of interest" description="Disordered" evidence="1">
    <location>
        <begin position="151"/>
        <end position="174"/>
    </location>
</feature>
<dbReference type="AlphaFoldDB" id="A0A194S290"/>
<dbReference type="InterPro" id="IPR019458">
    <property type="entry name" value="Est1-like_N"/>
</dbReference>
<name>A0A194S290_RHOGW</name>
<proteinExistence type="predicted"/>
<dbReference type="GeneID" id="28977397"/>
<dbReference type="STRING" id="578459.A0A194S290"/>
<dbReference type="InterPro" id="IPR018834">
    <property type="entry name" value="DNA/RNA-bd_Est1-type"/>
</dbReference>
<dbReference type="InterPro" id="IPR011990">
    <property type="entry name" value="TPR-like_helical_dom_sf"/>
</dbReference>
<feature type="domain" description="DNA/RNA-binding" evidence="2">
    <location>
        <begin position="347"/>
        <end position="611"/>
    </location>
</feature>
<evidence type="ECO:0000313" key="4">
    <source>
        <dbReference type="EMBL" id="KPV74717.1"/>
    </source>
</evidence>
<feature type="compositionally biased region" description="Low complexity" evidence="1">
    <location>
        <begin position="1070"/>
        <end position="1082"/>
    </location>
</feature>
<dbReference type="InterPro" id="IPR045153">
    <property type="entry name" value="Est1/Ebs1-like"/>
</dbReference>